<dbReference type="PROSITE" id="PS51257">
    <property type="entry name" value="PROKAR_LIPOPROTEIN"/>
    <property type="match status" value="1"/>
</dbReference>
<proteinExistence type="predicted"/>
<name>A0A221KA62_VITFI</name>
<dbReference type="RefSeq" id="WP_089415304.1">
    <property type="nucleotide sequence ID" value="NZ_CP022423.1"/>
</dbReference>
<dbReference type="EMBL" id="CP022423">
    <property type="protein sequence ID" value="ASM75845.1"/>
    <property type="molecule type" value="Genomic_DNA"/>
</dbReference>
<keyword evidence="3" id="KW-1185">Reference proteome</keyword>
<evidence type="ECO:0000256" key="1">
    <source>
        <dbReference type="SAM" id="SignalP"/>
    </source>
</evidence>
<feature type="chain" id="PRO_5013347439" description="Lipoprotein" evidence="1">
    <location>
        <begin position="26"/>
        <end position="451"/>
    </location>
</feature>
<organism evidence="2 3">
    <name type="scientific">Vitreoscilla filiformis</name>
    <dbReference type="NCBI Taxonomy" id="63"/>
    <lineage>
        <taxon>Bacteria</taxon>
        <taxon>Pseudomonadati</taxon>
        <taxon>Pseudomonadota</taxon>
        <taxon>Betaproteobacteria</taxon>
        <taxon>Neisseriales</taxon>
        <taxon>Neisseriaceae</taxon>
        <taxon>Vitreoscilla</taxon>
    </lineage>
</organism>
<dbReference type="AlphaFoldDB" id="A0A221KA62"/>
<reference evidence="2 3" key="1">
    <citation type="submission" date="2017-07" db="EMBL/GenBank/DDBJ databases">
        <title>Complete Genome Sequence of the cosmetic ferment Vitreoscilla filiformis (ATCC15551).</title>
        <authorList>
            <person name="Contreras S."/>
            <person name="Sagory-Zalkind P."/>
            <person name="Blanquart H."/>
            <person name="Iltis A."/>
            <person name="Morand S.C."/>
        </authorList>
    </citation>
    <scope>NUCLEOTIDE SEQUENCE [LARGE SCALE GENOMIC DNA]</scope>
    <source>
        <strain evidence="2 3">ATCC 15551</strain>
    </source>
</reference>
<protein>
    <recommendedName>
        <fullName evidence="4">Lipoprotein</fullName>
    </recommendedName>
</protein>
<gene>
    <name evidence="2" type="ORF">VITFI_CDS0066</name>
</gene>
<dbReference type="Proteomes" id="UP000199729">
    <property type="component" value="Chromosome"/>
</dbReference>
<keyword evidence="1" id="KW-0732">Signal</keyword>
<dbReference type="KEGG" id="vff:VITFI_CDS0066"/>
<evidence type="ECO:0008006" key="4">
    <source>
        <dbReference type="Google" id="ProtNLM"/>
    </source>
</evidence>
<accession>A0A221KA62</accession>
<sequence>MARLFRSGWHRVAAVLMAATLGGCATTDSTVDDGRKVNETLLNNIRRYGRIEQAVRPAIERSATLQDPACDKQWELPFSVASSQSWDKDDRVAWKRALGVDERLTVVAISASALVRVGDRIVGIAGRGSRSASEMATWLGAARDEGQPFGVALADGSQVLVTPFQVCRGYARFAPPNAPESKDYHWLMSLHPLDVADAELTEDEALWLVLWSQGLSEEGGLRMKTYHYGTKVVGALYNIFTIASGLHSAALAADTVMRAAQSAAANVASDLLKQQIIAQARELAMRRINESMNESTQRLINQQSTSALQQAALNRGGLSGVARIGATVFDRADVWAFQRAPLLAANPLAGFSLHQKLVERGLINSVFVFDLERLETLTRTAEAQGQGAAVVAALNGVRPEALAQNMAGMPLATARRSFRYDDGVADAQATGNVFAYGLIDGSLSLPLESRR</sequence>
<dbReference type="OrthoDB" id="8879389at2"/>
<feature type="signal peptide" evidence="1">
    <location>
        <begin position="1"/>
        <end position="25"/>
    </location>
</feature>
<evidence type="ECO:0000313" key="2">
    <source>
        <dbReference type="EMBL" id="ASM75845.1"/>
    </source>
</evidence>
<evidence type="ECO:0000313" key="3">
    <source>
        <dbReference type="Proteomes" id="UP000199729"/>
    </source>
</evidence>